<dbReference type="GO" id="GO:0009063">
    <property type="term" value="P:amino acid catabolic process"/>
    <property type="evidence" value="ECO:0007669"/>
    <property type="project" value="InterPro"/>
</dbReference>
<dbReference type="InterPro" id="IPR036849">
    <property type="entry name" value="Enolase-like_C_sf"/>
</dbReference>
<organism evidence="4 5">
    <name type="scientific">Rhizobium meliloti</name>
    <name type="common">Ensifer meliloti</name>
    <name type="synonym">Sinorhizobium meliloti</name>
    <dbReference type="NCBI Taxonomy" id="382"/>
    <lineage>
        <taxon>Bacteria</taxon>
        <taxon>Pseudomonadati</taxon>
        <taxon>Pseudomonadota</taxon>
        <taxon>Alphaproteobacteria</taxon>
        <taxon>Hyphomicrobiales</taxon>
        <taxon>Rhizobiaceae</taxon>
        <taxon>Sinorhizobium/Ensifer group</taxon>
        <taxon>Sinorhizobium</taxon>
    </lineage>
</organism>
<reference evidence="4 5" key="1">
    <citation type="submission" date="2017-06" db="EMBL/GenBank/DDBJ databases">
        <title>Ensifer strains isolated from leguminous trees and herbs display diverse denitrification phenotypes with some acting as strong N2O sinks.</title>
        <authorList>
            <person name="Woliy K."/>
            <person name="Mania D."/>
            <person name="Bakken L.R."/>
            <person name="Frostegard A."/>
        </authorList>
    </citation>
    <scope>NUCLEOTIDE SEQUENCE [LARGE SCALE GENOMIC DNA]</scope>
    <source>
        <strain evidence="4 5">AC50a</strain>
    </source>
</reference>
<dbReference type="PANTHER" id="PTHR48080:SF3">
    <property type="entry name" value="ENOLASE SUPERFAMILY MEMBER DDB_G0284701"/>
    <property type="match status" value="1"/>
</dbReference>
<evidence type="ECO:0000256" key="1">
    <source>
        <dbReference type="ARBA" id="ARBA00008031"/>
    </source>
</evidence>
<dbReference type="InterPro" id="IPR013342">
    <property type="entry name" value="Mandelate_racemase_C"/>
</dbReference>
<dbReference type="InterPro" id="IPR029017">
    <property type="entry name" value="Enolase-like_N"/>
</dbReference>
<protein>
    <recommendedName>
        <fullName evidence="3">Mandelate racemase/muconate lactonizing enzyme C-terminal domain-containing protein</fullName>
    </recommendedName>
</protein>
<sequence>MKIERIEIFVTNLPSRYMRRTAGSSSDTGASGDLMGKPILVKVYADGVIGYGQVRPTGRNHFLPDTSLSVVATIRDYYGPRLIGANLEDFELLWSDFNRILPRNGAARAVLDYAMHDALGKGLGVPVHTLLGGCAQPVIPLEWSVSLADSHEELIADCRRAIDDFGITNLSLKAGGPDGWRADVAMVAAVREALGPDITLGLDANMGWTVPEAIRALKAMLEYDISYVEQPIAHSNLAGLAMVRAAVGGVSIIADEGIHDAHDVVSVAKASAADAVCLKLVKVGGIRLARKITDVAEACDLQVNLGGTAIMSQLEAAAIAHYYASVPKASMLAGGEFIFGLGGVLEDPLVPETDFVIGHGEAAVPQSPGLGVTVDESALKSHTLLAEVVQK</sequence>
<proteinExistence type="inferred from homology"/>
<comment type="similarity">
    <text evidence="1">Belongs to the mandelate racemase/muconate lactonizing enzyme family.</text>
</comment>
<dbReference type="Gene3D" id="3.30.390.10">
    <property type="entry name" value="Enolase-like, N-terminal domain"/>
    <property type="match status" value="1"/>
</dbReference>
<dbReference type="EMBL" id="NJGD01000010">
    <property type="protein sequence ID" value="PJR13427.1"/>
    <property type="molecule type" value="Genomic_DNA"/>
</dbReference>
<dbReference type="GO" id="GO:0003824">
    <property type="term" value="F:catalytic activity"/>
    <property type="evidence" value="ECO:0007669"/>
    <property type="project" value="UniProtKB-ARBA"/>
</dbReference>
<evidence type="ECO:0000313" key="5">
    <source>
        <dbReference type="Proteomes" id="UP000231987"/>
    </source>
</evidence>
<gene>
    <name evidence="4" type="ORF">CEJ86_22080</name>
</gene>
<dbReference type="SUPFAM" id="SSF51604">
    <property type="entry name" value="Enolase C-terminal domain-like"/>
    <property type="match status" value="1"/>
</dbReference>
<dbReference type="SUPFAM" id="SSF54826">
    <property type="entry name" value="Enolase N-terminal domain-like"/>
    <property type="match status" value="1"/>
</dbReference>
<dbReference type="GO" id="GO:0000287">
    <property type="term" value="F:magnesium ion binding"/>
    <property type="evidence" value="ECO:0007669"/>
    <property type="project" value="UniProtKB-ARBA"/>
</dbReference>
<dbReference type="InterPro" id="IPR018110">
    <property type="entry name" value="Mandel_Rmase/mucon_lact_enz_CS"/>
</dbReference>
<dbReference type="InterPro" id="IPR034593">
    <property type="entry name" value="DgoD-like"/>
</dbReference>
<dbReference type="SFLD" id="SFLDS00001">
    <property type="entry name" value="Enolase"/>
    <property type="match status" value="1"/>
</dbReference>
<dbReference type="SFLD" id="SFLDG00180">
    <property type="entry name" value="muconate_cycloisomerase"/>
    <property type="match status" value="1"/>
</dbReference>
<dbReference type="RefSeq" id="WP_100673405.1">
    <property type="nucleotide sequence ID" value="NZ_NJGD01000010.1"/>
</dbReference>
<evidence type="ECO:0000256" key="2">
    <source>
        <dbReference type="ARBA" id="ARBA00022723"/>
    </source>
</evidence>
<evidence type="ECO:0000313" key="4">
    <source>
        <dbReference type="EMBL" id="PJR13427.1"/>
    </source>
</evidence>
<dbReference type="PROSITE" id="PS00909">
    <property type="entry name" value="MR_MLE_2"/>
    <property type="match status" value="1"/>
</dbReference>
<dbReference type="Pfam" id="PF02746">
    <property type="entry name" value="MR_MLE_N"/>
    <property type="match status" value="1"/>
</dbReference>
<accession>A0A2J0YYW3</accession>
<name>A0A2J0YYW3_RHIML</name>
<dbReference type="Gene3D" id="3.20.20.120">
    <property type="entry name" value="Enolase-like C-terminal domain"/>
    <property type="match status" value="1"/>
</dbReference>
<dbReference type="Pfam" id="PF13378">
    <property type="entry name" value="MR_MLE_C"/>
    <property type="match status" value="1"/>
</dbReference>
<dbReference type="AlphaFoldDB" id="A0A2J0YYW3"/>
<dbReference type="Proteomes" id="UP000231987">
    <property type="component" value="Unassembled WGS sequence"/>
</dbReference>
<dbReference type="PANTHER" id="PTHR48080">
    <property type="entry name" value="D-GALACTONATE DEHYDRATASE-RELATED"/>
    <property type="match status" value="1"/>
</dbReference>
<keyword evidence="2" id="KW-0479">Metal-binding</keyword>
<feature type="domain" description="Mandelate racemase/muconate lactonizing enzyme C-terminal" evidence="3">
    <location>
        <begin position="151"/>
        <end position="250"/>
    </location>
</feature>
<dbReference type="InterPro" id="IPR013341">
    <property type="entry name" value="Mandelate_racemase_N_dom"/>
</dbReference>
<comment type="caution">
    <text evidence="4">The sequence shown here is derived from an EMBL/GenBank/DDBJ whole genome shotgun (WGS) entry which is preliminary data.</text>
</comment>
<dbReference type="SMART" id="SM00922">
    <property type="entry name" value="MR_MLE"/>
    <property type="match status" value="1"/>
</dbReference>
<dbReference type="InterPro" id="IPR029065">
    <property type="entry name" value="Enolase_C-like"/>
</dbReference>
<evidence type="ECO:0000259" key="3">
    <source>
        <dbReference type="SMART" id="SM00922"/>
    </source>
</evidence>